<dbReference type="HOGENOM" id="CLU_240590_0_0_1"/>
<dbReference type="Proteomes" id="UP000008066">
    <property type="component" value="Unassembled WGS sequence"/>
</dbReference>
<dbReference type="KEGG" id="cthr:CTHT_0025420"/>
<dbReference type="EMBL" id="GL988041">
    <property type="protein sequence ID" value="EGS20706.1"/>
    <property type="molecule type" value="Genomic_DNA"/>
</dbReference>
<proteinExistence type="predicted"/>
<dbReference type="OMA" id="RTSMMSI"/>
<feature type="compositionally biased region" description="Low complexity" evidence="1">
    <location>
        <begin position="1211"/>
        <end position="1236"/>
    </location>
</feature>
<feature type="compositionally biased region" description="Polar residues" evidence="1">
    <location>
        <begin position="574"/>
        <end position="600"/>
    </location>
</feature>
<feature type="compositionally biased region" description="Polar residues" evidence="1">
    <location>
        <begin position="655"/>
        <end position="670"/>
    </location>
</feature>
<feature type="compositionally biased region" description="Low complexity" evidence="1">
    <location>
        <begin position="1262"/>
        <end position="1291"/>
    </location>
</feature>
<feature type="compositionally biased region" description="Low complexity" evidence="1">
    <location>
        <begin position="179"/>
        <end position="188"/>
    </location>
</feature>
<feature type="region of interest" description="Disordered" evidence="1">
    <location>
        <begin position="321"/>
        <end position="382"/>
    </location>
</feature>
<feature type="compositionally biased region" description="Low complexity" evidence="1">
    <location>
        <begin position="1066"/>
        <end position="1126"/>
    </location>
</feature>
<reference evidence="2 3" key="1">
    <citation type="journal article" date="2011" name="Cell">
        <title>Insight into structure and assembly of the nuclear pore complex by utilizing the genome of a eukaryotic thermophile.</title>
        <authorList>
            <person name="Amlacher S."/>
            <person name="Sarges P."/>
            <person name="Flemming D."/>
            <person name="van Noort V."/>
            <person name="Kunze R."/>
            <person name="Devos D.P."/>
            <person name="Arumugam M."/>
            <person name="Bork P."/>
            <person name="Hurt E."/>
        </authorList>
    </citation>
    <scope>NUCLEOTIDE SEQUENCE [LARGE SCALE GENOMIC DNA]</scope>
    <source>
        <strain evidence="3">DSM 1495 / CBS 144.50 / IMI 039719</strain>
    </source>
</reference>
<dbReference type="OrthoDB" id="5425130at2759"/>
<feature type="compositionally biased region" description="Polar residues" evidence="1">
    <location>
        <begin position="114"/>
        <end position="126"/>
    </location>
</feature>
<feature type="compositionally biased region" description="Polar residues" evidence="1">
    <location>
        <begin position="1162"/>
        <end position="1195"/>
    </location>
</feature>
<feature type="compositionally biased region" description="Low complexity" evidence="1">
    <location>
        <begin position="1375"/>
        <end position="1408"/>
    </location>
</feature>
<feature type="compositionally biased region" description="Low complexity" evidence="1">
    <location>
        <begin position="399"/>
        <end position="413"/>
    </location>
</feature>
<feature type="compositionally biased region" description="Low complexity" evidence="1">
    <location>
        <begin position="1042"/>
        <end position="1056"/>
    </location>
</feature>
<dbReference type="eggNOG" id="ENOG502T105">
    <property type="taxonomic scope" value="Eukaryota"/>
</dbReference>
<accession>G0S5Z0</accession>
<feature type="region of interest" description="Disordered" evidence="1">
    <location>
        <begin position="1262"/>
        <end position="1429"/>
    </location>
</feature>
<evidence type="ECO:0000313" key="3">
    <source>
        <dbReference type="Proteomes" id="UP000008066"/>
    </source>
</evidence>
<evidence type="ECO:0000313" key="2">
    <source>
        <dbReference type="EMBL" id="EGS20706.1"/>
    </source>
</evidence>
<protein>
    <submittedName>
        <fullName evidence="2">Uncharacterized protein</fullName>
    </submittedName>
</protein>
<sequence length="1710" mass="179921">MGHKGPNGSSTPQSAGRSRFSKALPAPPSLPSFEFESQPGLDLDLSSPLSPLPQVPEKQLASHTQETSGLPTPSPLLARVPRVPVAAGLPASPSPSSASFSSVNPPSSKKNASRSDTASGTASSSEKVGEAAGGRAVSANPQDRDSLPAPPLPPKSSPLPLEAMKWLQFPRRRPVGGSAEPPATGQAPAPAPVSVPRPVPAPAPASAPVPATATVPAPLPSMPTQASSVSPALAPPRNAAPSPVGSISSLLSAYSDHNQSTDSGQRPSTTGSESAYSLVSPGLDTQSSSTSLDARSQPSWAVPSSSSLLSSTYYYHTQARSEPAVDQAFSPPPPPLKNANRTGSRPQTPTSTPAQAVESPTPRKRASPQQQEQLWRRRSIKADKSFTVSNLNLVESHGSTAASTQDSSQSVRPDSSESRSSEPKLSEPIASAPNRAPHAWGPIPGLPGRHVRPQPTNWPFVSHGDDSMGQEVSQLKEKLGSGRRPGSREERPVIAPETQPMPNTAPVVSAPAVPPPSASRLPTPEYSSGDLRNPLPHNGVSPISPAPSPYVPEDAKVRSNLAGQESHMIHHARSSPSLASRTSNPAFNAQSPLGMSQYPPQEQYGAETQPRPHTSSSSRGNDELFMSVQHAPREPVPPLPDPQIAQPYRDRWTPSPRNSKPVSETGSVKTLRSPPPRQGMSYFPSIEELPLREPDPNAPDTTDNPGAALFPRNWYAPRPADDIPDPLPLQDKHFDCLTQHRYMTANKQKTNPRACRTCRHKDRNAESYICSSCYLNVCSGCSGLLKRFKGDLGAVLQYLEEKNAERGEKARSLEQPISEPENAVGGQAPQFGDQQRDVEPESVTSAILDERESATATVLSGRNKPTCFCQCNAAKQPQETPGCPIPHTPPFAQLSAESLGSAASPATSVGQRAATRQRGPLAKPLATAKVAASGPWTQARSRCAVSGGKQQYQLDEDLRLVPSTSLPTASTKPHLPSPQLHLPSDVLATNSASLNISEDRIYVVTRPQLRDKKQADMSSSSISATLARARSLRKPSSANFKSDSSGSGESPSPGKPAVNGNRERSTTVSSLSSGSMATTTTTATTTHGITSSAPKVGLRRAVTVTATTTTAPARTGTPVSAAAAARRPSERPRSEVYGRTTSTSPTSTKKDRAESGVDTGAGTRTTLSRVPSMRFSATTPSSNRPATSGSVLTSTNGKDAFTSVVSRPVTSAGVSSSRQRVSSSIGNSTGTTSTASRHIRAKSSIAALSSVTSTATGTITGTATTAATGRPSSQSSNATSRSSVSTNAGSKSGTGSGTGAKTNGSSSSGSALAAKETGKGSSSTSGAGPKKARTIVIAGPSTRVKLPPPPPGAGTDRSKTTMNTLLRRVTAAGLSSSDATVTASTAPAPKSGTTATSATRTRRASLTGPPVAASPAKPATDQQPTLTSKPSLASILAPPTPSKLPANVALSAEVSRLQAELLQLHVLHRAAAPTRKQWEESAREKLRVKWEHVRAQEKEVRDLEAQVEFERGLDDLLRWGYTPGSGARGLEEKVAMLDEVLCGVWGLGERYERVVRGFEKWVGGVEEVRQSQAEFVARFEEVDAELLDADTLLLPELLPAWHAEHSTLSRRLEDYRRKLISLGNVPPPPPDPEHPSDKAGKESEQPPSSLVRILAGCRALVNGMLDELDLMEAMVRDAAEEEMAWVREVNRREDEGEGGARKAGAIWRVL</sequence>
<feature type="compositionally biased region" description="Polar residues" evidence="1">
    <location>
        <begin position="61"/>
        <end position="71"/>
    </location>
</feature>
<feature type="region of interest" description="Disordered" evidence="1">
    <location>
        <begin position="397"/>
        <end position="682"/>
    </location>
</feature>
<feature type="compositionally biased region" description="Low complexity" evidence="1">
    <location>
        <begin position="31"/>
        <end position="49"/>
    </location>
</feature>
<feature type="compositionally biased region" description="Basic and acidic residues" evidence="1">
    <location>
        <begin position="474"/>
        <end position="492"/>
    </location>
</feature>
<feature type="compositionally biased region" description="Pro residues" evidence="1">
    <location>
        <begin position="148"/>
        <end position="157"/>
    </location>
</feature>
<feature type="compositionally biased region" description="Pro residues" evidence="1">
    <location>
        <begin position="189"/>
        <end position="207"/>
    </location>
</feature>
<feature type="compositionally biased region" description="Basic and acidic residues" evidence="1">
    <location>
        <begin position="414"/>
        <end position="425"/>
    </location>
</feature>
<feature type="compositionally biased region" description="Low complexity" evidence="1">
    <location>
        <begin position="1319"/>
        <end position="1329"/>
    </location>
</feature>
<dbReference type="RefSeq" id="XP_006693002.1">
    <property type="nucleotide sequence ID" value="XM_006692939.1"/>
</dbReference>
<feature type="compositionally biased region" description="Polar residues" evidence="1">
    <location>
        <begin position="245"/>
        <end position="303"/>
    </location>
</feature>
<organism evidence="3">
    <name type="scientific">Chaetomium thermophilum (strain DSM 1495 / CBS 144.50 / IMI 039719)</name>
    <name type="common">Thermochaetoides thermophila</name>
    <dbReference type="NCBI Taxonomy" id="759272"/>
    <lineage>
        <taxon>Eukaryota</taxon>
        <taxon>Fungi</taxon>
        <taxon>Dikarya</taxon>
        <taxon>Ascomycota</taxon>
        <taxon>Pezizomycotina</taxon>
        <taxon>Sordariomycetes</taxon>
        <taxon>Sordariomycetidae</taxon>
        <taxon>Sordariales</taxon>
        <taxon>Chaetomiaceae</taxon>
        <taxon>Thermochaetoides</taxon>
    </lineage>
</organism>
<feature type="region of interest" description="Disordered" evidence="1">
    <location>
        <begin position="1"/>
        <end position="306"/>
    </location>
</feature>
<feature type="region of interest" description="Disordered" evidence="1">
    <location>
        <begin position="1011"/>
        <end position="1195"/>
    </location>
</feature>
<feature type="compositionally biased region" description="Polar residues" evidence="1">
    <location>
        <begin position="7"/>
        <end position="16"/>
    </location>
</feature>
<feature type="compositionally biased region" description="Low complexity" evidence="1">
    <location>
        <begin position="84"/>
        <end position="110"/>
    </location>
</feature>
<dbReference type="GeneID" id="18256580"/>
<feature type="region of interest" description="Disordered" evidence="1">
    <location>
        <begin position="1621"/>
        <end position="1647"/>
    </location>
</feature>
<feature type="compositionally biased region" description="Basic and acidic residues" evidence="1">
    <location>
        <begin position="1631"/>
        <end position="1644"/>
    </location>
</feature>
<feature type="compositionally biased region" description="Low complexity" evidence="1">
    <location>
        <begin position="1299"/>
        <end position="1310"/>
    </location>
</feature>
<gene>
    <name evidence="2" type="ORF">CTHT_0025420</name>
</gene>
<evidence type="ECO:0000256" key="1">
    <source>
        <dbReference type="SAM" id="MobiDB-lite"/>
    </source>
</evidence>
<feature type="compositionally biased region" description="Polar residues" evidence="1">
    <location>
        <begin position="1420"/>
        <end position="1429"/>
    </location>
</feature>
<feature type="compositionally biased region" description="Polar residues" evidence="1">
    <location>
        <begin position="339"/>
        <end position="354"/>
    </location>
</feature>
<name>G0S5Z0_CHATD</name>
<feature type="region of interest" description="Disordered" evidence="1">
    <location>
        <begin position="1208"/>
        <end position="1238"/>
    </location>
</feature>
<feature type="compositionally biased region" description="Basic and acidic residues" evidence="1">
    <location>
        <begin position="1127"/>
        <end position="1136"/>
    </location>
</feature>
<keyword evidence="3" id="KW-1185">Reference proteome</keyword>